<feature type="compositionally biased region" description="Polar residues" evidence="1">
    <location>
        <begin position="423"/>
        <end position="440"/>
    </location>
</feature>
<reference evidence="2 3" key="1">
    <citation type="submission" date="2018-12" db="EMBL/GenBank/DDBJ databases">
        <title>Venturia inaequalis Genome Resource.</title>
        <authorList>
            <person name="Lichtner F.J."/>
        </authorList>
    </citation>
    <scope>NUCLEOTIDE SEQUENCE [LARGE SCALE GENOMIC DNA]</scope>
    <source>
        <strain evidence="2 3">120213</strain>
    </source>
</reference>
<evidence type="ECO:0000256" key="1">
    <source>
        <dbReference type="SAM" id="MobiDB-lite"/>
    </source>
</evidence>
<feature type="compositionally biased region" description="Polar residues" evidence="1">
    <location>
        <begin position="447"/>
        <end position="462"/>
    </location>
</feature>
<dbReference type="EMBL" id="WNWS01000227">
    <property type="protein sequence ID" value="KAE9974058.1"/>
    <property type="molecule type" value="Genomic_DNA"/>
</dbReference>
<feature type="compositionally biased region" description="Low complexity" evidence="1">
    <location>
        <begin position="481"/>
        <end position="492"/>
    </location>
</feature>
<sequence>MDILWHLISQPHVVDQILSADPPPGFNAQHIRRLQHIVDHLQGAPDSKLEEVEEVDEVDEVRRHPILSDWPRVSGSSKWAPILSLASLQTPLFFDRIITNYGANLRGARVFIRGSSIEYDDWMRSQTRRHTQGDAINAMSHLVHNLDHQVAQNRVVYGFTMIIHHEIGLALRSKDTHTGMFTKKMRAILTRIFLQIEPSTPAEAIEKRVSNIALWAKKGHHLRVLTDWYGMGILFFLADLLTLHDFERLIPKSGYEFEAAAHHLYELKAPNVCESSKANALAHFVIQDMMAPFIETMTNPPRHLVSENTSHAAPWLEFPVQRSGSSSKLATDAASGSPALQSSNSESRGKPSPSKPTAPASAARGMQRPLASANQYERGGFPPAPVSAGKTTTLGSPRTQRQLASPDPSEPNGPPPIPLPARKTTTTKQASNTMTLASSDTLERSGFSPSASSVSRMSTTIPGSKRKPVTSFESSERHGFPPSSTPASRTSPNEQVRNKKIVTSSKAAQKGGRTPLGSRS</sequence>
<feature type="compositionally biased region" description="Low complexity" evidence="1">
    <location>
        <begin position="350"/>
        <end position="363"/>
    </location>
</feature>
<gene>
    <name evidence="2" type="ORF">EG328_004053</name>
</gene>
<feature type="compositionally biased region" description="Polar residues" evidence="1">
    <location>
        <begin position="389"/>
        <end position="403"/>
    </location>
</feature>
<evidence type="ECO:0000313" key="3">
    <source>
        <dbReference type="Proteomes" id="UP000447873"/>
    </source>
</evidence>
<dbReference type="AlphaFoldDB" id="A0A8H3URR2"/>
<organism evidence="2 3">
    <name type="scientific">Venturia inaequalis</name>
    <name type="common">Apple scab fungus</name>
    <dbReference type="NCBI Taxonomy" id="5025"/>
    <lineage>
        <taxon>Eukaryota</taxon>
        <taxon>Fungi</taxon>
        <taxon>Dikarya</taxon>
        <taxon>Ascomycota</taxon>
        <taxon>Pezizomycotina</taxon>
        <taxon>Dothideomycetes</taxon>
        <taxon>Pleosporomycetidae</taxon>
        <taxon>Venturiales</taxon>
        <taxon>Venturiaceae</taxon>
        <taxon>Venturia</taxon>
    </lineage>
</organism>
<comment type="caution">
    <text evidence="2">The sequence shown here is derived from an EMBL/GenBank/DDBJ whole genome shotgun (WGS) entry which is preliminary data.</text>
</comment>
<evidence type="ECO:0000313" key="2">
    <source>
        <dbReference type="EMBL" id="KAE9974058.1"/>
    </source>
</evidence>
<protein>
    <submittedName>
        <fullName evidence="2">Uncharacterized protein</fullName>
    </submittedName>
</protein>
<proteinExistence type="predicted"/>
<feature type="region of interest" description="Disordered" evidence="1">
    <location>
        <begin position="324"/>
        <end position="520"/>
    </location>
</feature>
<accession>A0A8H3URR2</accession>
<dbReference type="Proteomes" id="UP000447873">
    <property type="component" value="Unassembled WGS sequence"/>
</dbReference>
<name>A0A8H3URR2_VENIN</name>
<dbReference type="OrthoDB" id="10411489at2759"/>
<feature type="compositionally biased region" description="Pro residues" evidence="1">
    <location>
        <begin position="408"/>
        <end position="419"/>
    </location>
</feature>